<organism evidence="2 3">
    <name type="scientific">Theileria orientalis</name>
    <dbReference type="NCBI Taxonomy" id="68886"/>
    <lineage>
        <taxon>Eukaryota</taxon>
        <taxon>Sar</taxon>
        <taxon>Alveolata</taxon>
        <taxon>Apicomplexa</taxon>
        <taxon>Aconoidasida</taxon>
        <taxon>Piroplasmida</taxon>
        <taxon>Theileriidae</taxon>
        <taxon>Theileria</taxon>
    </lineage>
</organism>
<protein>
    <submittedName>
        <fullName evidence="2">Uncharacterized protein</fullName>
    </submittedName>
</protein>
<name>A0A976SJJ7_THEOR</name>
<evidence type="ECO:0000313" key="2">
    <source>
        <dbReference type="EMBL" id="UVC50074.1"/>
    </source>
</evidence>
<feature type="region of interest" description="Disordered" evidence="1">
    <location>
        <begin position="1341"/>
        <end position="1370"/>
    </location>
</feature>
<accession>A0A976SJJ7</accession>
<feature type="compositionally biased region" description="Low complexity" evidence="1">
    <location>
        <begin position="1357"/>
        <end position="1368"/>
    </location>
</feature>
<dbReference type="InterPro" id="IPR007480">
    <property type="entry name" value="DUF529"/>
</dbReference>
<feature type="region of interest" description="Disordered" evidence="1">
    <location>
        <begin position="1566"/>
        <end position="1588"/>
    </location>
</feature>
<feature type="compositionally biased region" description="Low complexity" evidence="1">
    <location>
        <begin position="2018"/>
        <end position="2034"/>
    </location>
</feature>
<feature type="region of interest" description="Disordered" evidence="1">
    <location>
        <begin position="2013"/>
        <end position="2037"/>
    </location>
</feature>
<feature type="compositionally biased region" description="Polar residues" evidence="1">
    <location>
        <begin position="31"/>
        <end position="55"/>
    </location>
</feature>
<reference evidence="2" key="1">
    <citation type="submission" date="2022-07" db="EMBL/GenBank/DDBJ databases">
        <title>Evaluation of T. orientalis genome assembly methods using nanopore sequencing and analysis of variation between genomes.</title>
        <authorList>
            <person name="Yam J."/>
            <person name="Micallef M.L."/>
            <person name="Liu M."/>
            <person name="Djordjevic S.P."/>
            <person name="Bogema D.R."/>
            <person name="Jenkins C."/>
        </authorList>
    </citation>
    <scope>NUCLEOTIDE SEQUENCE</scope>
    <source>
        <strain evidence="2">Goon Nure</strain>
    </source>
</reference>
<proteinExistence type="predicted"/>
<sequence length="2142" mass="243156">MKIDTISTYILVYLLTCVRINVFVTVKAEGGQTSSSSQRAETQSGSSATHTSTPKNGVDLNIKSDTKTTNKYDYKKVGEYVTYTAKDNNAFKLVKDDKTEVWKATDSTEYSTKVEVEHMVDEGKAVTIYLDGNKTRLFKKDKNHPWNEIDTYIVITKGLNIDYCYETHFYKNELKNNVRKFTTRVGFAFNVANEYINNEKVEIWKTDKESEYANKIEVDLMNNDAKAVTICFPDNKTKVYKKDCKDDPWSEIDTNKVNDKSVNIMDNKETYFYSNKLDNDVRTFEAKNNFAFKAVKEENTDIWTTTNESEYANKVVSAKRHSGIHDVTIHLVNKKKKLYIKESDSAGSTRTFEARDGFAFSEVNEYIRDKKVEIWKTNKVSEYVKRIEIHTIKNDGGKAVTIYFAVNKTKLFIKSGKNESWTEIDTTEENTKSVNIQDRDDTYFYTNKLDNNVRTFEARHGFTFNAVKEENTDIWATTNESEYANKVVSAKRHSGILDVTIHSVNKKKKLYIKESDSAAWKEIDLSQVNARSMNIRYDKETYFYSNKLQGSTRTFEARDGFAFNEVNEYIRDKKVEIWKTTIEKEYSKKVVAEGEDIVAIYMGDATIKAFKKRSDDNWSAYTHDSTMQTKKTTEPQSSSTAKTAKTFTDLNITSYTESTDKFDYNKDNTYVTYTAKDDYVFNVVKEGNTEVWKAADESNYSGRVEVDLMNNDAKAFTVYLDEDKTRVYTKSSKNGLWTAIDTSKVNPMLVNIHYQYDSYYYTNKLDKNVRTFKAKYGFAFNGFREGDNNVWTTANENEYANKVVSIKRHSDNLDVTIHLIDGSKKLFIKETGNDQWTEIDTTKVNTKSVNIESQHDSYFYTNKFDKDVRTFEARDGFAFNGFSEGDNNVWTTANENEYANKVVSAKRHSGILDVTFYRENVKKKLFIKESDSAVWKEIDLSIVNPNSVNIGYEHDSYFYTNELDNNVRTFTAKTGFAFNAANKYVNNNKIEIWKTDYETEYANKLVSEKSHSGILDLTIHLVNGGRKLFINETDNEPWKEIDVTIVNPKSVNIEYQYDSHFYTNKLDKNVRTFKAKYGFAFNGFREGDNNVWTTNNESEYAKKIEVDLMNNDSKAVTFYLDGNKTKLFMKCGKNESWTETDTSKINRKLINIDYPHDSYFFTNKLDDGVRTFETKTGFGFECAIKYINNNKIELWKADNEYEYANKVVSAKRSYGKLDLTVYLDNGKKKIYIKESDSEGWKEIDLSQVNARSMNIRYDKETYFYSNKLQGSTRTFEARDGFAFSEVNEYIRDKKVEIWKTTNENEFSKKVVAKGDNKVIIYTGDDGNPKVFIKASDNKWKEDTAGATTPDSDDSTQPEEQSASSSQSEVRLFKANPSDAANPLELDANEYTYTQSGNVAIYHINVDCVQLMLEGGLLWVHDTSYHGGIYPKSVYHDTSTDILLLRFEGLDITFQNTNEGWVFTESGPLAVKFYVVDPNDSNKTVELASNQLTVSTSGDVTTFNIAEGVNSIALTYGPALLWQHDPSKYDGKYPRSLYYSETNETLVLRFDGLDLTFANNDQGQWEYTETDTSAGGPASTPPAGESSTQSQVKLFKANPSDAANPLELDANEYTYTQSGNVAIYHINVDCVQLMLEGGLLWVHDTSYHGGIYPKSVYHDTSTDILLLRFEGLDITFQNTNEGWVFTESGPLAVKFYVVDPNDSNNSVELDSTQLTSTTKGDVTTFNIAEGVNSIALMYGSVLLWQHDQNQHDGKYPKSLDFTTSSETLVLRFDGLDLTFANNDQGQWEYTETDTSAGGPASTPPAGESSTQSQVKLFKANPSDAANPLELDANEYTSTQSGNVVTYQIAGGVNCVQLMLDNLLLWAHDSAKNSGIYPKLVYHDTSTDVILLRFEGLDITFAKNTNGDWVYTESGPLAVKFYIVDPNDSNNSVELDSTQLTISQSGEITTFNIAEGVNSIAIMYGSVLLWQHDQNQHDGKHPRSLYYSETNETLVLRFDGLDLTFTNNDQGQWEYTETDTSAGGAASTPPAGESSTQSQVKLFKANPSDAANPLELDANEYTSTQSGNVVTYQIAGCVKCVKLMFDNLLLWAHDSAKNSGIYPKLVYHDTSTDVILLRFEGLDITFAKNDQGQWEYTETDTSGT</sequence>
<evidence type="ECO:0000256" key="1">
    <source>
        <dbReference type="SAM" id="MobiDB-lite"/>
    </source>
</evidence>
<feature type="region of interest" description="Disordered" evidence="1">
    <location>
        <begin position="31"/>
        <end position="62"/>
    </location>
</feature>
<dbReference type="EMBL" id="CP056072">
    <property type="protein sequence ID" value="UVC50074.1"/>
    <property type="molecule type" value="Genomic_DNA"/>
</dbReference>
<evidence type="ECO:0000313" key="3">
    <source>
        <dbReference type="Proteomes" id="UP000244811"/>
    </source>
</evidence>
<dbReference type="Pfam" id="PF04385">
    <property type="entry name" value="FAINT"/>
    <property type="match status" value="2"/>
</dbReference>
<feature type="region of interest" description="Disordered" evidence="1">
    <location>
        <begin position="1788"/>
        <end position="1811"/>
    </location>
</feature>
<gene>
    <name evidence="2" type="ORF">MACK_003939</name>
</gene>
<dbReference type="Proteomes" id="UP000244811">
    <property type="component" value="Chromosome 4"/>
</dbReference>